<dbReference type="AlphaFoldDB" id="A0A5S6QRY0"/>
<dbReference type="WBParaSite" id="TMUE_2000009913.1">
    <property type="protein sequence ID" value="TMUE_2000009913.1"/>
    <property type="gene ID" value="WBGene00291188"/>
</dbReference>
<dbReference type="Proteomes" id="UP000046395">
    <property type="component" value="Unassembled WGS sequence"/>
</dbReference>
<evidence type="ECO:0000313" key="1">
    <source>
        <dbReference type="Proteomes" id="UP000046395"/>
    </source>
</evidence>
<reference evidence="2" key="1">
    <citation type="submission" date="2019-12" db="UniProtKB">
        <authorList>
            <consortium name="WormBaseParasite"/>
        </authorList>
    </citation>
    <scope>IDENTIFICATION</scope>
</reference>
<accession>A0A5S6QRY0</accession>
<sequence length="166" mass="18922">MLRNLSPKMRDITRQEHIPAASNIGCYHVLARRCAISGALLNHPPEHRSYGVFTTEFKGVPLYVDQFLTALEWSTYRVDKQSVFKTAAEILDYGFPIQLPFCQKHGGLLYARHPWTHRAIPAAEQVPSKRRRSSICSYRKDLIFSRRITLRSNGEASLQSCIYVGG</sequence>
<keyword evidence="1" id="KW-1185">Reference proteome</keyword>
<organism evidence="1 2">
    <name type="scientific">Trichuris muris</name>
    <name type="common">Mouse whipworm</name>
    <dbReference type="NCBI Taxonomy" id="70415"/>
    <lineage>
        <taxon>Eukaryota</taxon>
        <taxon>Metazoa</taxon>
        <taxon>Ecdysozoa</taxon>
        <taxon>Nematoda</taxon>
        <taxon>Enoplea</taxon>
        <taxon>Dorylaimia</taxon>
        <taxon>Trichinellida</taxon>
        <taxon>Trichuridae</taxon>
        <taxon>Trichuris</taxon>
    </lineage>
</organism>
<protein>
    <submittedName>
        <fullName evidence="2">Uncharacterized protein</fullName>
    </submittedName>
</protein>
<name>A0A5S6QRY0_TRIMR</name>
<evidence type="ECO:0000313" key="2">
    <source>
        <dbReference type="WBParaSite" id="TMUE_2000009913.1"/>
    </source>
</evidence>
<proteinExistence type="predicted"/>